<organism evidence="2">
    <name type="scientific">Candidatus Heimdallarchaeum aukensis</name>
    <dbReference type="NCBI Taxonomy" id="2876573"/>
    <lineage>
        <taxon>Archaea</taxon>
        <taxon>Promethearchaeati</taxon>
        <taxon>Candidatus Heimdallarchaeota</taxon>
        <taxon>Candidatus Heimdallarchaeia (ex Rinke et al. 2021) (nom. nud.)</taxon>
        <taxon>Candidatus Heimdallarchaeales</taxon>
        <taxon>Candidatus Heimdallarchaeaceae</taxon>
        <taxon>Candidatus Heimdallarchaeum</taxon>
    </lineage>
</organism>
<evidence type="ECO:0000313" key="2">
    <source>
        <dbReference type="EMBL" id="UJG41657.1"/>
    </source>
</evidence>
<feature type="transmembrane region" description="Helical" evidence="1">
    <location>
        <begin position="52"/>
        <end position="73"/>
    </location>
</feature>
<reference evidence="2" key="1">
    <citation type="journal article" date="2022" name="Nat. Microbiol.">
        <title>Unique mobile elements and scalable gene flow at the prokaryote-eukaryote boundary revealed by circularized Asgard archaea genomes.</title>
        <authorList>
            <person name="Wu F."/>
            <person name="Speth D.R."/>
            <person name="Philosof A."/>
            <person name="Cremiere A."/>
            <person name="Narayanan A."/>
            <person name="Barco R.A."/>
            <person name="Connon S.A."/>
            <person name="Amend J.P."/>
            <person name="Antoshechkin I.A."/>
            <person name="Orphan V.J."/>
        </authorList>
    </citation>
    <scope>NUCLEOTIDE SEQUENCE</scope>
    <source>
        <strain evidence="2">PM71</strain>
    </source>
</reference>
<keyword evidence="1" id="KW-0472">Membrane</keyword>
<dbReference type="Proteomes" id="UP001201020">
    <property type="component" value="Chromosome"/>
</dbReference>
<dbReference type="AlphaFoldDB" id="A0A9Y1BMS0"/>
<protein>
    <submittedName>
        <fullName evidence="2">Uncharacterized protein</fullName>
    </submittedName>
</protein>
<dbReference type="EMBL" id="CP084166">
    <property type="protein sequence ID" value="UJG41657.1"/>
    <property type="molecule type" value="Genomic_DNA"/>
</dbReference>
<proteinExistence type="predicted"/>
<evidence type="ECO:0000256" key="1">
    <source>
        <dbReference type="SAM" id="Phobius"/>
    </source>
</evidence>
<name>A0A9Y1BMS0_9ARCH</name>
<accession>A0A9Y1BMS0</accession>
<keyword evidence="1" id="KW-1133">Transmembrane helix</keyword>
<feature type="transmembrane region" description="Helical" evidence="1">
    <location>
        <begin position="132"/>
        <end position="154"/>
    </location>
</feature>
<sequence>MIFLERKHYCTSCKKEVFLFKLFTRKKDIVEKHDCPVCSNELVSYWYEYPRFYIIPMIASSAFFMFAVIYSLLRFSQGIKESVDIFIAISNTIFGGLVELYASTNRKKVTPPEKEDNSIGKLSIFRKQFIDVLFIIFVSFAMVSALNGLIWIIWKNIQ</sequence>
<keyword evidence="1" id="KW-0812">Transmembrane</keyword>
<gene>
    <name evidence="2" type="ORF">K9W45_04120</name>
</gene>
<feature type="transmembrane region" description="Helical" evidence="1">
    <location>
        <begin position="85"/>
        <end position="102"/>
    </location>
</feature>